<dbReference type="InterPro" id="IPR036291">
    <property type="entry name" value="NAD(P)-bd_dom_sf"/>
</dbReference>
<evidence type="ECO:0000313" key="2">
    <source>
        <dbReference type="Proteomes" id="UP000887320"/>
    </source>
</evidence>
<gene>
    <name evidence="1" type="ORF">KW868_07960</name>
</gene>
<dbReference type="InterPro" id="IPR002347">
    <property type="entry name" value="SDR_fam"/>
</dbReference>
<protein>
    <submittedName>
        <fullName evidence="1">SDR family NAD(P)-dependent oxidoreductase</fullName>
    </submittedName>
</protein>
<dbReference type="PANTHER" id="PTHR43431">
    <property type="entry name" value="OXIDOREDUCTASE, SHORT CHAIN DEHYDROGENASE/REDUCTASE FAMILY (AFU_ORTHOLOGUE AFUA_5G14000)"/>
    <property type="match status" value="1"/>
</dbReference>
<dbReference type="PANTHER" id="PTHR43431:SF7">
    <property type="entry name" value="OXIDOREDUCTASE, SHORT CHAIN DEHYDROGENASE_REDUCTASE FAMILY (AFU_ORTHOLOGUE AFUA_5G14000)"/>
    <property type="match status" value="1"/>
</dbReference>
<dbReference type="Pfam" id="PF00106">
    <property type="entry name" value="adh_short"/>
    <property type="match status" value="1"/>
</dbReference>
<dbReference type="Proteomes" id="UP000887320">
    <property type="component" value="Unassembled WGS sequence"/>
</dbReference>
<dbReference type="SUPFAM" id="SSF51735">
    <property type="entry name" value="NAD(P)-binding Rossmann-fold domains"/>
    <property type="match status" value="1"/>
</dbReference>
<comment type="caution">
    <text evidence="1">The sequence shown here is derived from an EMBL/GenBank/DDBJ whole genome shotgun (WGS) entry which is preliminary data.</text>
</comment>
<accession>A0A8X8KEY5</accession>
<dbReference type="Gene3D" id="3.40.50.720">
    <property type="entry name" value="NAD(P)-binding Rossmann-like Domain"/>
    <property type="match status" value="1"/>
</dbReference>
<organism evidence="1 2">
    <name type="scientific">Acinetobacter guillouiae</name>
    <name type="common">Acinetobacter genomosp. 11</name>
    <dbReference type="NCBI Taxonomy" id="106649"/>
    <lineage>
        <taxon>Bacteria</taxon>
        <taxon>Pseudomonadati</taxon>
        <taxon>Pseudomonadota</taxon>
        <taxon>Gammaproteobacteria</taxon>
        <taxon>Moraxellales</taxon>
        <taxon>Moraxellaceae</taxon>
        <taxon>Acinetobacter</taxon>
    </lineage>
</organism>
<dbReference type="RefSeq" id="WP_234623164.1">
    <property type="nucleotide sequence ID" value="NZ_JAHWXT010000002.1"/>
</dbReference>
<evidence type="ECO:0000313" key="1">
    <source>
        <dbReference type="EMBL" id="MCF0264395.1"/>
    </source>
</evidence>
<sequence length="257" mass="28506">MNTQNATSQNIATLPCVVVMGVGAEQGIGAAVCRRFAQEKLKVHVVGRTLAKVQAVADSINAQGGHAVAHALDAENEQQVQAFFAERNAQKEHLVAVIHNVGGNIPSIFLKTSLQFFTQMWRSTFLSAFLVSQQALKIFEQQQYGTLIFTGASASLRGKPFFAAFTMGKSALRNYAMHLAQMYKPQNIHVAHIIVDGMVDGDRVNKAVFGLGRLLRLTRGTGGLNIQAIAENYWMLYQQNRDLWTHELDLRPYQEKF</sequence>
<proteinExistence type="predicted"/>
<dbReference type="AlphaFoldDB" id="A0A8X8KEY5"/>
<name>A0A8X8KEY5_ACIGI</name>
<reference evidence="1" key="1">
    <citation type="submission" date="2021-07" db="EMBL/GenBank/DDBJ databases">
        <authorList>
            <person name="Fernandez M."/>
            <person name="Pereira P."/>
            <person name="Torres Tejerizo G.A."/>
            <person name="Gonzalez P."/>
            <person name="Agostini E."/>
        </authorList>
    </citation>
    <scope>NUCLEOTIDE SEQUENCE</scope>
    <source>
        <strain evidence="1">SFC 500-1A</strain>
    </source>
</reference>
<dbReference type="EMBL" id="JAHWXT010000002">
    <property type="protein sequence ID" value="MCF0264395.1"/>
    <property type="molecule type" value="Genomic_DNA"/>
</dbReference>